<feature type="compositionally biased region" description="Basic and acidic residues" evidence="1">
    <location>
        <begin position="104"/>
        <end position="117"/>
    </location>
</feature>
<evidence type="ECO:0000313" key="4">
    <source>
        <dbReference type="Proteomes" id="UP001590950"/>
    </source>
</evidence>
<feature type="compositionally biased region" description="Basic and acidic residues" evidence="1">
    <location>
        <begin position="225"/>
        <end position="266"/>
    </location>
</feature>
<dbReference type="EMBL" id="JBEFKJ010000027">
    <property type="protein sequence ID" value="KAL2039079.1"/>
    <property type="molecule type" value="Genomic_DNA"/>
</dbReference>
<feature type="compositionally biased region" description="Basic and acidic residues" evidence="1">
    <location>
        <begin position="7"/>
        <end position="20"/>
    </location>
</feature>
<feature type="compositionally biased region" description="Basic residues" evidence="1">
    <location>
        <begin position="201"/>
        <end position="224"/>
    </location>
</feature>
<keyword evidence="4" id="KW-1185">Reference proteome</keyword>
<protein>
    <recommendedName>
        <fullName evidence="2">Multiple myeloma tumor-associated protein 2-like N-terminal domain-containing protein</fullName>
    </recommendedName>
</protein>
<proteinExistence type="predicted"/>
<reference evidence="3 4" key="1">
    <citation type="submission" date="2024-09" db="EMBL/GenBank/DDBJ databases">
        <title>Rethinking Asexuality: The Enigmatic Case of Functional Sexual Genes in Lepraria (Stereocaulaceae).</title>
        <authorList>
            <person name="Doellman M."/>
            <person name="Sun Y."/>
            <person name="Barcenas-Pena A."/>
            <person name="Lumbsch H.T."/>
            <person name="Grewe F."/>
        </authorList>
    </citation>
    <scope>NUCLEOTIDE SEQUENCE [LARGE SCALE GENOMIC DNA]</scope>
    <source>
        <strain evidence="3 4">Mercado 3170</strain>
    </source>
</reference>
<feature type="region of interest" description="Disordered" evidence="1">
    <location>
        <begin position="88"/>
        <end position="266"/>
    </location>
</feature>
<dbReference type="PANTHER" id="PTHR14580:SF0">
    <property type="entry name" value="MULTIPLE MYELOMA TUMOR-ASSOCIATED PROTEIN 2"/>
    <property type="match status" value="1"/>
</dbReference>
<dbReference type="PANTHER" id="PTHR14580">
    <property type="entry name" value="MULTIPLE MYELOMA TUMOR-ASSOCIATED PROTEIN 2 FAMILY MEMBER"/>
    <property type="match status" value="1"/>
</dbReference>
<evidence type="ECO:0000256" key="1">
    <source>
        <dbReference type="SAM" id="MobiDB-lite"/>
    </source>
</evidence>
<feature type="compositionally biased region" description="Basic residues" evidence="1">
    <location>
        <begin position="173"/>
        <end position="194"/>
    </location>
</feature>
<name>A0ABR4A2U3_9LECA</name>
<dbReference type="InterPro" id="IPR039207">
    <property type="entry name" value="MMTAG2-like"/>
</dbReference>
<sequence>MDLVAGVRKEGSRGGRGDFKWEDVQSSQHRENYLGHSLMAPVGRWQKNKDLSWYAKADTSPAALTAAEQRREEIRKIKEAEESALSEALGYGPTISKNTNETPIGKKEVERAIRETAEGEEEEGTKGVGFGGFEGVAAGRRGEVRDVLDGVGVEAGAGDRTRSRTRDGEGRMEKRRRRSGSRNRSRERQYRRHTHGDDRSHRRHRSRDRSRRRSRNGYSHRRERARSYERRRGDDKLPRRTRERSYSPDPRRQKHHSNDRNHGYRP</sequence>
<feature type="domain" description="Multiple myeloma tumor-associated protein 2-like N-terminal" evidence="2">
    <location>
        <begin position="11"/>
        <end position="90"/>
    </location>
</feature>
<accession>A0ABR4A2U3</accession>
<evidence type="ECO:0000313" key="3">
    <source>
        <dbReference type="EMBL" id="KAL2039079.1"/>
    </source>
</evidence>
<dbReference type="Proteomes" id="UP001590950">
    <property type="component" value="Unassembled WGS sequence"/>
</dbReference>
<dbReference type="InterPro" id="IPR019315">
    <property type="entry name" value="MMTA2_N"/>
</dbReference>
<feature type="compositionally biased region" description="Basic and acidic residues" evidence="1">
    <location>
        <begin position="157"/>
        <end position="172"/>
    </location>
</feature>
<feature type="region of interest" description="Disordered" evidence="1">
    <location>
        <begin position="1"/>
        <end position="20"/>
    </location>
</feature>
<evidence type="ECO:0000259" key="2">
    <source>
        <dbReference type="Pfam" id="PF10159"/>
    </source>
</evidence>
<comment type="caution">
    <text evidence="3">The sequence shown here is derived from an EMBL/GenBank/DDBJ whole genome shotgun (WGS) entry which is preliminary data.</text>
</comment>
<dbReference type="Pfam" id="PF10159">
    <property type="entry name" value="MMtag"/>
    <property type="match status" value="1"/>
</dbReference>
<gene>
    <name evidence="3" type="ORF">N7G274_008128</name>
</gene>
<organism evidence="3 4">
    <name type="scientific">Stereocaulon virgatum</name>
    <dbReference type="NCBI Taxonomy" id="373712"/>
    <lineage>
        <taxon>Eukaryota</taxon>
        <taxon>Fungi</taxon>
        <taxon>Dikarya</taxon>
        <taxon>Ascomycota</taxon>
        <taxon>Pezizomycotina</taxon>
        <taxon>Lecanoromycetes</taxon>
        <taxon>OSLEUM clade</taxon>
        <taxon>Lecanoromycetidae</taxon>
        <taxon>Lecanorales</taxon>
        <taxon>Lecanorineae</taxon>
        <taxon>Stereocaulaceae</taxon>
        <taxon>Stereocaulon</taxon>
    </lineage>
</organism>